<dbReference type="PANTHER" id="PTHR21666">
    <property type="entry name" value="PEPTIDASE-RELATED"/>
    <property type="match status" value="1"/>
</dbReference>
<organism evidence="6 7">
    <name type="scientific">Leptolyngbya boryana NIES-2135</name>
    <dbReference type="NCBI Taxonomy" id="1973484"/>
    <lineage>
        <taxon>Bacteria</taxon>
        <taxon>Bacillati</taxon>
        <taxon>Cyanobacteriota</taxon>
        <taxon>Cyanophyceae</taxon>
        <taxon>Leptolyngbyales</taxon>
        <taxon>Leptolyngbyaceae</taxon>
        <taxon>Leptolyngbya group</taxon>
        <taxon>Leptolyngbya</taxon>
    </lineage>
</organism>
<proteinExistence type="predicted"/>
<reference evidence="6 7" key="1">
    <citation type="submission" date="2017-06" db="EMBL/GenBank/DDBJ databases">
        <title>Genome sequencing of cyanobaciteial culture collection at National Institute for Environmental Studies (NIES).</title>
        <authorList>
            <person name="Hirose Y."/>
            <person name="Shimura Y."/>
            <person name="Fujisawa T."/>
            <person name="Nakamura Y."/>
            <person name="Kawachi M."/>
        </authorList>
    </citation>
    <scope>NUCLEOTIDE SEQUENCE [LARGE SCALE GENOMIC DNA]</scope>
    <source>
        <strain evidence="6 7">NIES-2135</strain>
    </source>
</reference>
<name>A0A1Z4JKG4_LEPBY</name>
<dbReference type="Proteomes" id="UP000217895">
    <property type="component" value="Chromosome"/>
</dbReference>
<feature type="chain" id="PRO_5011113896" evidence="4">
    <location>
        <begin position="35"/>
        <end position="388"/>
    </location>
</feature>
<dbReference type="AlphaFoldDB" id="A0A1Z4JKG4"/>
<dbReference type="CDD" id="cd12797">
    <property type="entry name" value="M23_peptidase"/>
    <property type="match status" value="1"/>
</dbReference>
<feature type="signal peptide" evidence="4">
    <location>
        <begin position="1"/>
        <end position="34"/>
    </location>
</feature>
<feature type="domain" description="M23ase beta-sheet core" evidence="5">
    <location>
        <begin position="289"/>
        <end position="384"/>
    </location>
</feature>
<dbReference type="InterPro" id="IPR016047">
    <property type="entry name" value="M23ase_b-sheet_dom"/>
</dbReference>
<feature type="region of interest" description="Disordered" evidence="3">
    <location>
        <begin position="368"/>
        <end position="388"/>
    </location>
</feature>
<dbReference type="SUPFAM" id="SSF51261">
    <property type="entry name" value="Duplicated hybrid motif"/>
    <property type="match status" value="1"/>
</dbReference>
<dbReference type="PANTHER" id="PTHR21666:SF289">
    <property type="entry name" value="L-ALA--D-GLU ENDOPEPTIDASE"/>
    <property type="match status" value="1"/>
</dbReference>
<dbReference type="InterPro" id="IPR011055">
    <property type="entry name" value="Dup_hybrid_motif"/>
</dbReference>
<evidence type="ECO:0000313" key="7">
    <source>
        <dbReference type="Proteomes" id="UP000217895"/>
    </source>
</evidence>
<dbReference type="InterPro" id="IPR050570">
    <property type="entry name" value="Cell_wall_metabolism_enzyme"/>
</dbReference>
<dbReference type="GO" id="GO:0004222">
    <property type="term" value="F:metalloendopeptidase activity"/>
    <property type="evidence" value="ECO:0007669"/>
    <property type="project" value="TreeGrafter"/>
</dbReference>
<feature type="coiled-coil region" evidence="2">
    <location>
        <begin position="167"/>
        <end position="246"/>
    </location>
</feature>
<dbReference type="Gene3D" id="2.70.70.10">
    <property type="entry name" value="Glucose Permease (Domain IIA)"/>
    <property type="match status" value="1"/>
</dbReference>
<evidence type="ECO:0000259" key="5">
    <source>
        <dbReference type="Pfam" id="PF01551"/>
    </source>
</evidence>
<keyword evidence="2" id="KW-0175">Coiled coil</keyword>
<evidence type="ECO:0000313" key="6">
    <source>
        <dbReference type="EMBL" id="BAY57173.1"/>
    </source>
</evidence>
<dbReference type="EMBL" id="AP018203">
    <property type="protein sequence ID" value="BAY57173.1"/>
    <property type="molecule type" value="Genomic_DNA"/>
</dbReference>
<keyword evidence="7" id="KW-1185">Reference proteome</keyword>
<evidence type="ECO:0000256" key="4">
    <source>
        <dbReference type="SAM" id="SignalP"/>
    </source>
</evidence>
<evidence type="ECO:0000256" key="2">
    <source>
        <dbReference type="SAM" id="Coils"/>
    </source>
</evidence>
<dbReference type="Gene3D" id="6.10.250.3150">
    <property type="match status" value="1"/>
</dbReference>
<protein>
    <submittedName>
        <fullName evidence="6">Peptidase M23B</fullName>
    </submittedName>
</protein>
<dbReference type="FunFam" id="2.70.70.10:FF:000006">
    <property type="entry name" value="M23 family peptidase"/>
    <property type="match status" value="1"/>
</dbReference>
<keyword evidence="1 4" id="KW-0732">Signal</keyword>
<evidence type="ECO:0000256" key="1">
    <source>
        <dbReference type="ARBA" id="ARBA00022729"/>
    </source>
</evidence>
<evidence type="ECO:0000256" key="3">
    <source>
        <dbReference type="SAM" id="MobiDB-lite"/>
    </source>
</evidence>
<dbReference type="Pfam" id="PF01551">
    <property type="entry name" value="Peptidase_M23"/>
    <property type="match status" value="1"/>
</dbReference>
<feature type="compositionally biased region" description="Basic and acidic residues" evidence="3">
    <location>
        <begin position="371"/>
        <end position="380"/>
    </location>
</feature>
<gene>
    <name evidence="6" type="ORF">NIES2135_40370</name>
</gene>
<accession>A0A1Z4JKG4</accession>
<feature type="coiled-coil region" evidence="2">
    <location>
        <begin position="33"/>
        <end position="120"/>
    </location>
</feature>
<sequence length="388" mass="44012">MLAIAQFFALMKRVWLIWFCASLLYLSLTLPAFAQEVDQLKQKQQQVDQQRELVQKEREKVQRQERLAQKDLTGIRRNIQVTTSQIKATEANLMNANQVLKNLEKDLAATERTYQQRQSSTVSRLRFLQRQQGSNGWAVLLQSQDLNDFLDRRFRLKQIYKNDRKTLTDLKIEAAKVDRQRQQVEQQKNNIALIAQQLMAQKAQFEQQAEYQKEIVERLRTNRRALEAAEAQLEKDSKSIGELIQKRIAEERARNGIVILGTGQFNLPSAGPITSGFGYRMHPILGYQRFHAGIDFGADYGSPIMAADRGVVIFAGWYGGYGNSVILDHGNGITTMYAHAQELYVSEGQTVERGKAIAATGSTGLSTGPHLHFEVRKDGEPVDPAGYL</sequence>